<evidence type="ECO:0000256" key="1">
    <source>
        <dbReference type="SAM" id="MobiDB-lite"/>
    </source>
</evidence>
<dbReference type="EMBL" id="JBBNAF010000009">
    <property type="protein sequence ID" value="KAK9113445.1"/>
    <property type="molecule type" value="Genomic_DNA"/>
</dbReference>
<evidence type="ECO:0000313" key="2">
    <source>
        <dbReference type="EMBL" id="KAK9113445.1"/>
    </source>
</evidence>
<protein>
    <submittedName>
        <fullName evidence="2">Uncharacterized protein</fullName>
    </submittedName>
</protein>
<gene>
    <name evidence="2" type="ORF">Syun_020242</name>
</gene>
<sequence length="344" mass="37972">MEDHRELQLLPNTASATRLAAWRSDSSGSSISKVIESFEGPSLDLQLSISLQPVTKGSSDCVLRRSFREFNDTKIDLNCIEALKWQAAEQIRLAAVEKAYAEKVREMTRREMELAQSEFARARYMWERAREEVEKAESKRQGSPAVIGTRFDLLAELDLEGDNGQKAKSDHSKLRGITSMATNKGKSTVVVDGNNANRAHMKNNPKVVVENHGLFGSLKPTKSTASQAHKSDALMMTGKPISLSRPLDEVHQMNSHKPSTNIETVSSQAYGAVKPCESSSSEPHTLPPTSPLYFDNDQQRTSTSTPSTMDMVSSPIVANGDVLTEGKDIAMKLDSSRDDNQNRF</sequence>
<dbReference type="PANTHER" id="PTHR34946:SF2">
    <property type="entry name" value="OS04G0386300 PROTEIN"/>
    <property type="match status" value="1"/>
</dbReference>
<feature type="compositionally biased region" description="Polar residues" evidence="1">
    <location>
        <begin position="299"/>
        <end position="311"/>
    </location>
</feature>
<dbReference type="GO" id="GO:0009630">
    <property type="term" value="P:gravitropism"/>
    <property type="evidence" value="ECO:0007669"/>
    <property type="project" value="TreeGrafter"/>
</dbReference>
<proteinExistence type="predicted"/>
<feature type="region of interest" description="Disordered" evidence="1">
    <location>
        <begin position="274"/>
        <end position="313"/>
    </location>
</feature>
<organism evidence="2 3">
    <name type="scientific">Stephania yunnanensis</name>
    <dbReference type="NCBI Taxonomy" id="152371"/>
    <lineage>
        <taxon>Eukaryota</taxon>
        <taxon>Viridiplantae</taxon>
        <taxon>Streptophyta</taxon>
        <taxon>Embryophyta</taxon>
        <taxon>Tracheophyta</taxon>
        <taxon>Spermatophyta</taxon>
        <taxon>Magnoliopsida</taxon>
        <taxon>Ranunculales</taxon>
        <taxon>Menispermaceae</taxon>
        <taxon>Menispermoideae</taxon>
        <taxon>Cissampelideae</taxon>
        <taxon>Stephania</taxon>
    </lineage>
</organism>
<dbReference type="AlphaFoldDB" id="A0AAP0IE50"/>
<keyword evidence="3" id="KW-1185">Reference proteome</keyword>
<comment type="caution">
    <text evidence="2">The sequence shown here is derived from an EMBL/GenBank/DDBJ whole genome shotgun (WGS) entry which is preliminary data.</text>
</comment>
<name>A0AAP0IE50_9MAGN</name>
<dbReference type="Proteomes" id="UP001420932">
    <property type="component" value="Unassembled WGS sequence"/>
</dbReference>
<evidence type="ECO:0000313" key="3">
    <source>
        <dbReference type="Proteomes" id="UP001420932"/>
    </source>
</evidence>
<dbReference type="GO" id="GO:0005634">
    <property type="term" value="C:nucleus"/>
    <property type="evidence" value="ECO:0007669"/>
    <property type="project" value="TreeGrafter"/>
</dbReference>
<reference evidence="2 3" key="1">
    <citation type="submission" date="2024-01" db="EMBL/GenBank/DDBJ databases">
        <title>Genome assemblies of Stephania.</title>
        <authorList>
            <person name="Yang L."/>
        </authorList>
    </citation>
    <scope>NUCLEOTIDE SEQUENCE [LARGE SCALE GENOMIC DNA]</scope>
    <source>
        <strain evidence="2">YNDBR</strain>
        <tissue evidence="2">Leaf</tissue>
    </source>
</reference>
<accession>A0AAP0IE50</accession>
<dbReference type="PANTHER" id="PTHR34946">
    <property type="entry name" value="OS03G0310200 PROTEIN"/>
    <property type="match status" value="1"/>
</dbReference>